<dbReference type="GO" id="GO:0006364">
    <property type="term" value="P:rRNA processing"/>
    <property type="evidence" value="ECO:0007669"/>
    <property type="project" value="UniProtKB-KW"/>
</dbReference>
<sequence>MGSYYYANNNQQFSMATPETRRKPNILVTGSPGTGKSTLGQQVAEKLGFEFIEISKEVRENNLQGEFDEQYNCHVLDEDKLLDHISERMDSDDGGIVVDYHGCDLFPERWFDVVVVLRCSTEKLYDRLKSRGYTDFKIKENVECEIFGSLLEEAKESYKEEIVHELQSETPDQMEENIEKICELAAAFKNSDNHME</sequence>
<feature type="non-terminal residue" evidence="1">
    <location>
        <position position="1"/>
    </location>
</feature>
<dbReference type="PANTHER" id="PTHR12595">
    <property type="entry name" value="POS9-ACTIVATING FACTOR FAP7-RELATED"/>
    <property type="match status" value="1"/>
</dbReference>
<keyword evidence="2" id="KW-1185">Reference proteome</keyword>
<dbReference type="KEGG" id="crq:GCK72_003699"/>
<comment type="caution">
    <text evidence="1">The sequence shown here is derived from an EMBL/GenBank/DDBJ whole genome shotgun (WGS) entry which is preliminary data.</text>
</comment>
<dbReference type="Gene3D" id="3.40.50.300">
    <property type="entry name" value="P-loop containing nucleotide triphosphate hydrolases"/>
    <property type="match status" value="1"/>
</dbReference>
<dbReference type="Proteomes" id="UP000216624">
    <property type="component" value="Unassembled WGS sequence"/>
</dbReference>
<reference evidence="1" key="1">
    <citation type="submission" date="2017-08" db="EMBL/GenBank/DDBJ databases">
        <authorList>
            <person name="de Groot N.N."/>
        </authorList>
    </citation>
    <scope>NUCLEOTIDE SEQUENCE [LARGE SCALE GENOMIC DNA]</scope>
    <source>
        <strain evidence="1">PX439</strain>
    </source>
</reference>
<dbReference type="SUPFAM" id="SSF52540">
    <property type="entry name" value="P-loop containing nucleoside triphosphate hydrolases"/>
    <property type="match status" value="1"/>
</dbReference>
<dbReference type="HAMAP" id="MF_00039">
    <property type="entry name" value="Adenylate_kinase_AK6"/>
    <property type="match status" value="1"/>
</dbReference>
<dbReference type="GO" id="GO:0016887">
    <property type="term" value="F:ATP hydrolysis activity"/>
    <property type="evidence" value="ECO:0007669"/>
    <property type="project" value="UniProtKB-UniRule"/>
</dbReference>
<dbReference type="Pfam" id="PF13238">
    <property type="entry name" value="AAA_18"/>
    <property type="match status" value="1"/>
</dbReference>
<dbReference type="GO" id="GO:0004017">
    <property type="term" value="F:AMP kinase activity"/>
    <property type="evidence" value="ECO:0007669"/>
    <property type="project" value="UniProtKB-UniRule"/>
</dbReference>
<protein>
    <submittedName>
        <fullName evidence="1">Uncharacterized protein</fullName>
    </submittedName>
</protein>
<dbReference type="EMBL" id="NMWX01000004">
    <property type="protein sequence ID" value="OZG02073.1"/>
    <property type="molecule type" value="Genomic_DNA"/>
</dbReference>
<proteinExistence type="inferred from homology"/>
<dbReference type="GO" id="GO:0005737">
    <property type="term" value="C:cytoplasm"/>
    <property type="evidence" value="ECO:0007669"/>
    <property type="project" value="UniProtKB-SubCell"/>
</dbReference>
<dbReference type="HOGENOM" id="CLU_079096_3_1_1"/>
<dbReference type="OMA" id="IESECPI"/>
<dbReference type="PRINTS" id="PR01100">
    <property type="entry name" value="SHIKIMTKNASE"/>
</dbReference>
<dbReference type="eggNOG" id="KOG3347">
    <property type="taxonomic scope" value="Eukaryota"/>
</dbReference>
<dbReference type="CTD" id="9806928"/>
<evidence type="ECO:0000313" key="1">
    <source>
        <dbReference type="EMBL" id="OZG02073.1"/>
    </source>
</evidence>
<evidence type="ECO:0000313" key="2">
    <source>
        <dbReference type="Proteomes" id="UP000216624"/>
    </source>
</evidence>
<dbReference type="OrthoDB" id="10251185at2759"/>
<dbReference type="InterPro" id="IPR027417">
    <property type="entry name" value="P-loop_NTPase"/>
</dbReference>
<name>A0A261AW53_CAERE</name>
<dbReference type="PANTHER" id="PTHR12595:SF0">
    <property type="entry name" value="ADENYLATE KINASE ISOENZYME 6"/>
    <property type="match status" value="1"/>
</dbReference>
<dbReference type="GO" id="GO:0005634">
    <property type="term" value="C:nucleus"/>
    <property type="evidence" value="ECO:0007669"/>
    <property type="project" value="UniProtKB-SubCell"/>
</dbReference>
<accession>A0A261AW53</accession>
<dbReference type="GO" id="GO:0042274">
    <property type="term" value="P:ribosomal small subunit biogenesis"/>
    <property type="evidence" value="ECO:0007669"/>
    <property type="project" value="UniProtKB-UniRule"/>
</dbReference>
<gene>
    <name evidence="1" type="ORF">FL82_06793</name>
</gene>
<dbReference type="InterPro" id="IPR020618">
    <property type="entry name" value="Adenyl_kinase_AK6"/>
</dbReference>
<dbReference type="STRING" id="31234.E3N2V6"/>
<organism evidence="1 2">
    <name type="scientific">Caenorhabditis remanei</name>
    <name type="common">Caenorhabditis vulgaris</name>
    <dbReference type="NCBI Taxonomy" id="31234"/>
    <lineage>
        <taxon>Eukaryota</taxon>
        <taxon>Metazoa</taxon>
        <taxon>Ecdysozoa</taxon>
        <taxon>Nematoda</taxon>
        <taxon>Chromadorea</taxon>
        <taxon>Rhabditida</taxon>
        <taxon>Rhabditina</taxon>
        <taxon>Rhabditomorpha</taxon>
        <taxon>Rhabditoidea</taxon>
        <taxon>Rhabditidae</taxon>
        <taxon>Peloderinae</taxon>
        <taxon>Caenorhabditis</taxon>
    </lineage>
</organism>
<dbReference type="GO" id="GO:0005524">
    <property type="term" value="F:ATP binding"/>
    <property type="evidence" value="ECO:0007669"/>
    <property type="project" value="UniProtKB-KW"/>
</dbReference>